<keyword evidence="3" id="KW-1185">Reference proteome</keyword>
<dbReference type="InterPro" id="IPR001173">
    <property type="entry name" value="Glyco_trans_2-like"/>
</dbReference>
<dbReference type="Pfam" id="PF00535">
    <property type="entry name" value="Glycos_transf_2"/>
    <property type="match status" value="1"/>
</dbReference>
<protein>
    <submittedName>
        <fullName evidence="2">Glycosyltransferase, GT2 family</fullName>
    </submittedName>
</protein>
<dbReference type="InterPro" id="IPR029044">
    <property type="entry name" value="Nucleotide-diphossugar_trans"/>
</dbReference>
<dbReference type="Gene3D" id="3.90.550.10">
    <property type="entry name" value="Spore Coat Polysaccharide Biosynthesis Protein SpsA, Chain A"/>
    <property type="match status" value="1"/>
</dbReference>
<evidence type="ECO:0000313" key="3">
    <source>
        <dbReference type="Proteomes" id="UP000190541"/>
    </source>
</evidence>
<dbReference type="AlphaFoldDB" id="A0A1T5DG01"/>
<name>A0A1T5DG01_9SPHI</name>
<accession>A0A1T5DG01</accession>
<evidence type="ECO:0000313" key="2">
    <source>
        <dbReference type="EMBL" id="SKB70619.1"/>
    </source>
</evidence>
<reference evidence="2 3" key="1">
    <citation type="submission" date="2017-02" db="EMBL/GenBank/DDBJ databases">
        <authorList>
            <person name="Peterson S.W."/>
        </authorList>
    </citation>
    <scope>NUCLEOTIDE SEQUENCE [LARGE SCALE GENOMIC DNA]</scope>
    <source>
        <strain evidence="2 3">DSM 22899</strain>
    </source>
</reference>
<dbReference type="PANTHER" id="PTHR43685">
    <property type="entry name" value="GLYCOSYLTRANSFERASE"/>
    <property type="match status" value="1"/>
</dbReference>
<dbReference type="SUPFAM" id="SSF53448">
    <property type="entry name" value="Nucleotide-diphospho-sugar transferases"/>
    <property type="match status" value="1"/>
</dbReference>
<dbReference type="OrthoDB" id="9801954at2"/>
<dbReference type="InterPro" id="IPR050834">
    <property type="entry name" value="Glycosyltransf_2"/>
</dbReference>
<gene>
    <name evidence="2" type="ORF">SAMN05660226_02791</name>
</gene>
<keyword evidence="2" id="KW-0808">Transferase</keyword>
<organism evidence="2 3">
    <name type="scientific">Parapedobacter luteus</name>
    <dbReference type="NCBI Taxonomy" id="623280"/>
    <lineage>
        <taxon>Bacteria</taxon>
        <taxon>Pseudomonadati</taxon>
        <taxon>Bacteroidota</taxon>
        <taxon>Sphingobacteriia</taxon>
        <taxon>Sphingobacteriales</taxon>
        <taxon>Sphingobacteriaceae</taxon>
        <taxon>Parapedobacter</taxon>
    </lineage>
</organism>
<evidence type="ECO:0000259" key="1">
    <source>
        <dbReference type="Pfam" id="PF00535"/>
    </source>
</evidence>
<dbReference type="EMBL" id="FUYS01000006">
    <property type="protein sequence ID" value="SKB70619.1"/>
    <property type="molecule type" value="Genomic_DNA"/>
</dbReference>
<proteinExistence type="predicted"/>
<dbReference type="STRING" id="623280.SAMN05660226_02791"/>
<dbReference type="GO" id="GO:0016740">
    <property type="term" value="F:transferase activity"/>
    <property type="evidence" value="ECO:0007669"/>
    <property type="project" value="UniProtKB-KW"/>
</dbReference>
<dbReference type="PANTHER" id="PTHR43685:SF2">
    <property type="entry name" value="GLYCOSYLTRANSFERASE 2-LIKE DOMAIN-CONTAINING PROTEIN"/>
    <property type="match status" value="1"/>
</dbReference>
<dbReference type="RefSeq" id="WP_079717461.1">
    <property type="nucleotide sequence ID" value="NZ_FUYS01000006.1"/>
</dbReference>
<sequence>MIKVSIIIPVYNDEKYLISTLAAISPQINDKKHIEIIIVDNGSSDTFQWLEQSEQIKLLREKTNLNSPYSCRNRGIEIAKGDIIVLLDATCCPQNDWLEKGLNYLDTTKADIVGGNVLFDFAGKVTGAKLYDAMTNIKMEESIKKGVAKTANLFIKKSVFDKIGLFPEGIRSGADVRWTYKATSNGLKLVFCHDAIVYKPARGFKELLKKQWRVGLHQPLIWHELGKRKSKIGMVARLLTPVNPVVIKKNMDKRFGDEARGLFIPLLFSAQLSKSIMGLANLIGSFSKK</sequence>
<feature type="domain" description="Glycosyltransferase 2-like" evidence="1">
    <location>
        <begin position="5"/>
        <end position="147"/>
    </location>
</feature>
<dbReference type="Proteomes" id="UP000190541">
    <property type="component" value="Unassembled WGS sequence"/>
</dbReference>